<protein>
    <submittedName>
        <fullName evidence="1">Unnamed protein product</fullName>
    </submittedName>
</protein>
<dbReference type="Proteomes" id="UP001165121">
    <property type="component" value="Unassembled WGS sequence"/>
</dbReference>
<dbReference type="EMBL" id="BSXT01001727">
    <property type="protein sequence ID" value="GMF44751.1"/>
    <property type="molecule type" value="Genomic_DNA"/>
</dbReference>
<accession>A0A9W7CVA9</accession>
<dbReference type="OrthoDB" id="127844at2759"/>
<sequence>MNAAVLARLQSPGFTFVSYRRSGKSAVDAGCDLPALDIAIDGAFTALDADVDCPLSLTGVDHDVASDSTEVEWQEHDCFDLAHGNACACQPPQAGTCDNNAEDDDARVATSMNWCAIASWQFDAHLHQSGVTGKAVHLLVLWRFLSCIPLSLPQMSTDTLDKLIRPHWWRALRAATLPPGISDPQLKDIFGSLLADLCRFSYEDTILKDQGIVQVIVHLVCGAISSGAVQFALESVFAAEDCSIHDRFVALVLELYDILDDLLRVSHPVASASFQGGCRRIISALVDEVLSLVYTHQQFTALRAEISALLMERDAQTMALGYLFRVFVVQAREFKYLRRGAPNDAQPFQRRTDLRILASKWNQRWLLEPSTIQVVNRLWGPERTSLLEFVCWLHEFSCVDMALYDDDHGARLYVRSVVSGAFGATELALDGSLHSLRTTPSGMASAVLTSGGWSVSNYAAVLSDRPNELEIEVYAIMDGGLLFGVHVPVGCLDSDAVRAFTVRRVCVRLVLEERVTTRSFSSDDLDRNIVFHCAVAHATHTGFVGSEYQADSPSHAALFKELCWAPLFEIQGGYVAVASASTLETWVHSKQCGSTLYM</sequence>
<organism evidence="1 2">
    <name type="scientific">Phytophthora fragariaefolia</name>
    <dbReference type="NCBI Taxonomy" id="1490495"/>
    <lineage>
        <taxon>Eukaryota</taxon>
        <taxon>Sar</taxon>
        <taxon>Stramenopiles</taxon>
        <taxon>Oomycota</taxon>
        <taxon>Peronosporomycetes</taxon>
        <taxon>Peronosporales</taxon>
        <taxon>Peronosporaceae</taxon>
        <taxon>Phytophthora</taxon>
    </lineage>
</organism>
<evidence type="ECO:0000313" key="2">
    <source>
        <dbReference type="Proteomes" id="UP001165121"/>
    </source>
</evidence>
<evidence type="ECO:0000313" key="1">
    <source>
        <dbReference type="EMBL" id="GMF44751.1"/>
    </source>
</evidence>
<name>A0A9W7CVA9_9STRA</name>
<comment type="caution">
    <text evidence="1">The sequence shown here is derived from an EMBL/GenBank/DDBJ whole genome shotgun (WGS) entry which is preliminary data.</text>
</comment>
<gene>
    <name evidence="1" type="ORF">Pfra01_001573700</name>
</gene>
<proteinExistence type="predicted"/>
<dbReference type="AlphaFoldDB" id="A0A9W7CVA9"/>
<keyword evidence="2" id="KW-1185">Reference proteome</keyword>
<reference evidence="1" key="1">
    <citation type="submission" date="2023-04" db="EMBL/GenBank/DDBJ databases">
        <title>Phytophthora fragariaefolia NBRC 109709.</title>
        <authorList>
            <person name="Ichikawa N."/>
            <person name="Sato H."/>
            <person name="Tonouchi N."/>
        </authorList>
    </citation>
    <scope>NUCLEOTIDE SEQUENCE</scope>
    <source>
        <strain evidence="1">NBRC 109709</strain>
    </source>
</reference>